<dbReference type="AlphaFoldDB" id="A0A1F7F732"/>
<reference evidence="2 3" key="1">
    <citation type="journal article" date="2016" name="Nat. Commun.">
        <title>Thousands of microbial genomes shed light on interconnected biogeochemical processes in an aquifer system.</title>
        <authorList>
            <person name="Anantharaman K."/>
            <person name="Brown C.T."/>
            <person name="Hug L.A."/>
            <person name="Sharon I."/>
            <person name="Castelle C.J."/>
            <person name="Probst A.J."/>
            <person name="Thomas B.C."/>
            <person name="Singh A."/>
            <person name="Wilkins M.J."/>
            <person name="Karaoz U."/>
            <person name="Brodie E.L."/>
            <person name="Williams K.H."/>
            <person name="Hubbard S.S."/>
            <person name="Banfield J.F."/>
        </authorList>
    </citation>
    <scope>NUCLEOTIDE SEQUENCE [LARGE SCALE GENOMIC DNA]</scope>
</reference>
<feature type="region of interest" description="Disordered" evidence="1">
    <location>
        <begin position="48"/>
        <end position="70"/>
    </location>
</feature>
<organism evidence="2 3">
    <name type="scientific">Candidatus Raymondbacteria bacterium RIFOXYD12_FULL_49_13</name>
    <dbReference type="NCBI Taxonomy" id="1817890"/>
    <lineage>
        <taxon>Bacteria</taxon>
        <taxon>Raymondiibacteriota</taxon>
    </lineage>
</organism>
<proteinExistence type="predicted"/>
<accession>A0A1F7F732</accession>
<evidence type="ECO:0000313" key="2">
    <source>
        <dbReference type="EMBL" id="OGK02484.1"/>
    </source>
</evidence>
<evidence type="ECO:0000313" key="3">
    <source>
        <dbReference type="Proteomes" id="UP000179243"/>
    </source>
</evidence>
<protein>
    <submittedName>
        <fullName evidence="2">Uncharacterized protein</fullName>
    </submittedName>
</protein>
<sequence>MFEEEIRKKMEEEEKKKLLHSIGYDHMTPQAKEEMLKMGAKEMGIEYKPKQKKNDTRRMTYLDRKHGDKE</sequence>
<evidence type="ECO:0000256" key="1">
    <source>
        <dbReference type="SAM" id="MobiDB-lite"/>
    </source>
</evidence>
<dbReference type="Proteomes" id="UP000179243">
    <property type="component" value="Unassembled WGS sequence"/>
</dbReference>
<name>A0A1F7F732_UNCRA</name>
<comment type="caution">
    <text evidence="2">The sequence shown here is derived from an EMBL/GenBank/DDBJ whole genome shotgun (WGS) entry which is preliminary data.</text>
</comment>
<gene>
    <name evidence="2" type="ORF">A2519_12145</name>
</gene>
<dbReference type="EMBL" id="MFYX01000107">
    <property type="protein sequence ID" value="OGK02484.1"/>
    <property type="molecule type" value="Genomic_DNA"/>
</dbReference>